<dbReference type="PANTHER" id="PTHR11550:SF0">
    <property type="entry name" value="CTP SYNTHASE-RELATED"/>
    <property type="match status" value="1"/>
</dbReference>
<evidence type="ECO:0000256" key="7">
    <source>
        <dbReference type="ARBA" id="ARBA00022962"/>
    </source>
</evidence>
<comment type="caution">
    <text evidence="11">The sequence shown here is derived from an EMBL/GenBank/DDBJ whole genome shotgun (WGS) entry which is preliminary data.</text>
</comment>
<dbReference type="UniPathway" id="UPA00159">
    <property type="reaction ID" value="UER00277"/>
</dbReference>
<keyword evidence="7" id="KW-0315">Glutamine amidotransferase</keyword>
<evidence type="ECO:0000256" key="4">
    <source>
        <dbReference type="ARBA" id="ARBA00022598"/>
    </source>
</evidence>
<evidence type="ECO:0000256" key="6">
    <source>
        <dbReference type="ARBA" id="ARBA00022840"/>
    </source>
</evidence>
<accession>A0A4V2JUF7</accession>
<dbReference type="GO" id="GO:0042802">
    <property type="term" value="F:identical protein binding"/>
    <property type="evidence" value="ECO:0007669"/>
    <property type="project" value="TreeGrafter"/>
</dbReference>
<dbReference type="GO" id="GO:0003883">
    <property type="term" value="F:CTP synthase activity"/>
    <property type="evidence" value="ECO:0007669"/>
    <property type="project" value="UniProtKB-EC"/>
</dbReference>
<feature type="domain" description="Glutamine amidotransferase" evidence="10">
    <location>
        <begin position="14"/>
        <end position="91"/>
    </location>
</feature>
<dbReference type="GO" id="GO:0005524">
    <property type="term" value="F:ATP binding"/>
    <property type="evidence" value="ECO:0007669"/>
    <property type="project" value="UniProtKB-KW"/>
</dbReference>
<name>A0A4V2JUF7_9MICR</name>
<evidence type="ECO:0000256" key="1">
    <source>
        <dbReference type="ARBA" id="ARBA00005171"/>
    </source>
</evidence>
<dbReference type="Gene3D" id="3.40.50.880">
    <property type="match status" value="1"/>
</dbReference>
<sequence>HDINLKKESKAFEIYFSSVISERHRHRYEVNSAYASKLQKAGLLFVGHSVRDNRIEMLELSDHPFFIGVQYHPEFNARPEKSHPLFNAFIEEAIKRKYNDQFF</sequence>
<comment type="pathway">
    <text evidence="1">Pyrimidine metabolism; CTP biosynthesis via de novo pathway; CTP from UDP: step 2/2.</text>
</comment>
<dbReference type="GO" id="GO:0044210">
    <property type="term" value="P:'de novo' CTP biosynthetic process"/>
    <property type="evidence" value="ECO:0007669"/>
    <property type="project" value="UniProtKB-UniPathway"/>
</dbReference>
<keyword evidence="6" id="KW-0067">ATP-binding</keyword>
<dbReference type="VEuPathDB" id="MicrosporidiaDB:CWI37_1127p0010"/>
<dbReference type="AlphaFoldDB" id="A0A4V2JUF7"/>
<evidence type="ECO:0000256" key="8">
    <source>
        <dbReference type="ARBA" id="ARBA00022975"/>
    </source>
</evidence>
<evidence type="ECO:0000256" key="9">
    <source>
        <dbReference type="ARBA" id="ARBA00047781"/>
    </source>
</evidence>
<comment type="similarity">
    <text evidence="2">Belongs to the CTP synthase family.</text>
</comment>
<dbReference type="GO" id="GO:0019856">
    <property type="term" value="P:pyrimidine nucleobase biosynthetic process"/>
    <property type="evidence" value="ECO:0007669"/>
    <property type="project" value="TreeGrafter"/>
</dbReference>
<dbReference type="InterPro" id="IPR017926">
    <property type="entry name" value="GATASE"/>
</dbReference>
<gene>
    <name evidence="11" type="ORF">CWI37_1127p0010</name>
</gene>
<keyword evidence="8" id="KW-0665">Pyrimidine biosynthesis</keyword>
<feature type="non-terminal residue" evidence="11">
    <location>
        <position position="1"/>
    </location>
</feature>
<dbReference type="Proteomes" id="UP000292362">
    <property type="component" value="Unassembled WGS sequence"/>
</dbReference>
<keyword evidence="5" id="KW-0547">Nucleotide-binding</keyword>
<protein>
    <recommendedName>
        <fullName evidence="3">CTP synthase (glutamine hydrolyzing)</fullName>
        <ecNumber evidence="3">6.3.4.2</ecNumber>
    </recommendedName>
</protein>
<evidence type="ECO:0000313" key="11">
    <source>
        <dbReference type="EMBL" id="TBU00052.1"/>
    </source>
</evidence>
<evidence type="ECO:0000313" key="12">
    <source>
        <dbReference type="Proteomes" id="UP000292362"/>
    </source>
</evidence>
<dbReference type="Pfam" id="PF00117">
    <property type="entry name" value="GATase"/>
    <property type="match status" value="1"/>
</dbReference>
<proteinExistence type="inferred from homology"/>
<dbReference type="InterPro" id="IPR029062">
    <property type="entry name" value="Class_I_gatase-like"/>
</dbReference>
<comment type="catalytic activity">
    <reaction evidence="9">
        <text>UTP + L-glutamine + ATP + H2O = CTP + L-glutamate + ADP + phosphate + 2 H(+)</text>
        <dbReference type="Rhea" id="RHEA:26426"/>
        <dbReference type="ChEBI" id="CHEBI:15377"/>
        <dbReference type="ChEBI" id="CHEBI:15378"/>
        <dbReference type="ChEBI" id="CHEBI:29985"/>
        <dbReference type="ChEBI" id="CHEBI:30616"/>
        <dbReference type="ChEBI" id="CHEBI:37563"/>
        <dbReference type="ChEBI" id="CHEBI:43474"/>
        <dbReference type="ChEBI" id="CHEBI:46398"/>
        <dbReference type="ChEBI" id="CHEBI:58359"/>
        <dbReference type="ChEBI" id="CHEBI:456216"/>
        <dbReference type="EC" id="6.3.4.2"/>
    </reaction>
</comment>
<organism evidence="11 12">
    <name type="scientific">Hamiltosporidium tvaerminnensis</name>
    <dbReference type="NCBI Taxonomy" id="1176355"/>
    <lineage>
        <taxon>Eukaryota</taxon>
        <taxon>Fungi</taxon>
        <taxon>Fungi incertae sedis</taxon>
        <taxon>Microsporidia</taxon>
        <taxon>Dubosqiidae</taxon>
        <taxon>Hamiltosporidium</taxon>
    </lineage>
</organism>
<dbReference type="PROSITE" id="PS51273">
    <property type="entry name" value="GATASE_TYPE_1"/>
    <property type="match status" value="1"/>
</dbReference>
<dbReference type="InterPro" id="IPR004468">
    <property type="entry name" value="CTP_synthase"/>
</dbReference>
<evidence type="ECO:0000256" key="5">
    <source>
        <dbReference type="ARBA" id="ARBA00022741"/>
    </source>
</evidence>
<dbReference type="EC" id="6.3.4.2" evidence="3"/>
<keyword evidence="4" id="KW-0436">Ligase</keyword>
<evidence type="ECO:0000256" key="3">
    <source>
        <dbReference type="ARBA" id="ARBA00012291"/>
    </source>
</evidence>
<dbReference type="PANTHER" id="PTHR11550">
    <property type="entry name" value="CTP SYNTHASE"/>
    <property type="match status" value="1"/>
</dbReference>
<reference evidence="11 12" key="1">
    <citation type="submission" date="2017-12" db="EMBL/GenBank/DDBJ databases">
        <authorList>
            <person name="Pombert J.-F."/>
            <person name="Haag K.L."/>
            <person name="Ebert D."/>
        </authorList>
    </citation>
    <scope>NUCLEOTIDE SEQUENCE [LARGE SCALE GENOMIC DNA]</scope>
    <source>
        <strain evidence="11">FI-OER-3-3</strain>
    </source>
</reference>
<dbReference type="SUPFAM" id="SSF52317">
    <property type="entry name" value="Class I glutamine amidotransferase-like"/>
    <property type="match status" value="1"/>
</dbReference>
<evidence type="ECO:0000256" key="2">
    <source>
        <dbReference type="ARBA" id="ARBA00007533"/>
    </source>
</evidence>
<evidence type="ECO:0000259" key="10">
    <source>
        <dbReference type="Pfam" id="PF00117"/>
    </source>
</evidence>
<dbReference type="EMBL" id="PITJ01001127">
    <property type="protein sequence ID" value="TBU00052.1"/>
    <property type="molecule type" value="Genomic_DNA"/>
</dbReference>